<organism evidence="1 2">
    <name type="scientific">Hoylesella enoeca</name>
    <dbReference type="NCBI Taxonomy" id="76123"/>
    <lineage>
        <taxon>Bacteria</taxon>
        <taxon>Pseudomonadati</taxon>
        <taxon>Bacteroidota</taxon>
        <taxon>Bacteroidia</taxon>
        <taxon>Bacteroidales</taxon>
        <taxon>Prevotellaceae</taxon>
        <taxon>Hoylesella</taxon>
    </lineage>
</organism>
<evidence type="ECO:0000313" key="2">
    <source>
        <dbReference type="Proteomes" id="UP000056252"/>
    </source>
</evidence>
<dbReference type="AlphaFoldDB" id="A0A0S2KK90"/>
<dbReference type="EMBL" id="CP013195">
    <property type="protein sequence ID" value="ALO48714.1"/>
    <property type="molecule type" value="Genomic_DNA"/>
</dbReference>
<sequence length="97" mass="11742">MILFNMMLFRNTDAKVTYLIDKGQLLYEICWDPLFRQDRGIETVKNNVSHVWEEQKWEKTTFPLFGKSRNEKKQRFPCLGKAKMKKNNVSLVWERQK</sequence>
<accession>A0A0S2KK90</accession>
<evidence type="ECO:0000313" key="1">
    <source>
        <dbReference type="EMBL" id="ALO48714.1"/>
    </source>
</evidence>
<gene>
    <name evidence="1" type="ORF">AS203_06180</name>
</gene>
<keyword evidence="2" id="KW-1185">Reference proteome</keyword>
<name>A0A0S2KK90_9BACT</name>
<dbReference type="Proteomes" id="UP000056252">
    <property type="component" value="Chromosome"/>
</dbReference>
<proteinExistence type="predicted"/>
<reference evidence="2" key="1">
    <citation type="submission" date="2015-11" db="EMBL/GenBank/DDBJ databases">
        <authorList>
            <person name="Holder M.E."/>
            <person name="Ajami N.J."/>
            <person name="Petrosino J.F."/>
        </authorList>
    </citation>
    <scope>NUCLEOTIDE SEQUENCE [LARGE SCALE GENOMIC DNA]</scope>
    <source>
        <strain evidence="2">F0113</strain>
    </source>
</reference>
<dbReference type="KEGG" id="peo:AS203_06180"/>
<protein>
    <submittedName>
        <fullName evidence="1">Uncharacterized protein</fullName>
    </submittedName>
</protein>
<dbReference type="STRING" id="76123.AS203_06180"/>